<dbReference type="Gene3D" id="2.60.40.10">
    <property type="entry name" value="Immunoglobulins"/>
    <property type="match status" value="1"/>
</dbReference>
<dbReference type="InterPro" id="IPR011009">
    <property type="entry name" value="Kinase-like_dom_sf"/>
</dbReference>
<dbReference type="PANTHER" id="PTHR24416">
    <property type="entry name" value="TYROSINE-PROTEIN KINASE RECEPTOR"/>
    <property type="match status" value="1"/>
</dbReference>
<feature type="domain" description="Fibronectin type-III" evidence="10">
    <location>
        <begin position="113"/>
        <end position="214"/>
    </location>
</feature>
<dbReference type="GO" id="GO:0007399">
    <property type="term" value="P:nervous system development"/>
    <property type="evidence" value="ECO:0007669"/>
    <property type="project" value="UniProtKB-ARBA"/>
</dbReference>
<organism evidence="11 12">
    <name type="scientific">Clunio marinus</name>
    <dbReference type="NCBI Taxonomy" id="568069"/>
    <lineage>
        <taxon>Eukaryota</taxon>
        <taxon>Metazoa</taxon>
        <taxon>Ecdysozoa</taxon>
        <taxon>Arthropoda</taxon>
        <taxon>Hexapoda</taxon>
        <taxon>Insecta</taxon>
        <taxon>Pterygota</taxon>
        <taxon>Neoptera</taxon>
        <taxon>Endopterygota</taxon>
        <taxon>Diptera</taxon>
        <taxon>Nematocera</taxon>
        <taxon>Chironomoidea</taxon>
        <taxon>Chironomidae</taxon>
        <taxon>Clunio</taxon>
    </lineage>
</organism>
<feature type="chain" id="PRO_5013017944" evidence="8">
    <location>
        <begin position="21"/>
        <end position="943"/>
    </location>
</feature>
<dbReference type="Pfam" id="PF07714">
    <property type="entry name" value="PK_Tyr_Ser-Thr"/>
    <property type="match status" value="1"/>
</dbReference>
<keyword evidence="3 8" id="KW-0732">Signal</keyword>
<proteinExistence type="predicted"/>
<dbReference type="Gene3D" id="1.10.510.10">
    <property type="entry name" value="Transferase(Phosphotransferase) domain 1"/>
    <property type="match status" value="1"/>
</dbReference>
<dbReference type="SUPFAM" id="SSF49265">
    <property type="entry name" value="Fibronectin type III"/>
    <property type="match status" value="1"/>
</dbReference>
<keyword evidence="5 7" id="KW-0472">Membrane</keyword>
<dbReference type="GO" id="GO:0005886">
    <property type="term" value="C:plasma membrane"/>
    <property type="evidence" value="ECO:0007669"/>
    <property type="project" value="TreeGrafter"/>
</dbReference>
<dbReference type="Pfam" id="PF00041">
    <property type="entry name" value="fn3"/>
    <property type="match status" value="1"/>
</dbReference>
<keyword evidence="2 7" id="KW-0812">Transmembrane</keyword>
<dbReference type="InterPro" id="IPR000719">
    <property type="entry name" value="Prot_kinase_dom"/>
</dbReference>
<evidence type="ECO:0000256" key="3">
    <source>
        <dbReference type="ARBA" id="ARBA00022729"/>
    </source>
</evidence>
<dbReference type="Proteomes" id="UP000183832">
    <property type="component" value="Unassembled WGS sequence"/>
</dbReference>
<dbReference type="Pfam" id="PF23144">
    <property type="entry name" value="Fn3_PTPRU"/>
    <property type="match status" value="1"/>
</dbReference>
<feature type="signal peptide" evidence="8">
    <location>
        <begin position="1"/>
        <end position="20"/>
    </location>
</feature>
<keyword evidence="12" id="KW-1185">Reference proteome</keyword>
<dbReference type="InterPro" id="IPR013783">
    <property type="entry name" value="Ig-like_fold"/>
</dbReference>
<evidence type="ECO:0000256" key="8">
    <source>
        <dbReference type="SAM" id="SignalP"/>
    </source>
</evidence>
<feature type="transmembrane region" description="Helical" evidence="7">
    <location>
        <begin position="361"/>
        <end position="386"/>
    </location>
</feature>
<name>A0A1J1I4U2_9DIPT</name>
<dbReference type="SUPFAM" id="SSF56112">
    <property type="entry name" value="Protein kinase-like (PK-like)"/>
    <property type="match status" value="1"/>
</dbReference>
<protein>
    <submittedName>
        <fullName evidence="11">CLUMA_CG008272, isoform A</fullName>
    </submittedName>
</protein>
<dbReference type="Pfam" id="PF03564">
    <property type="entry name" value="DUF1759"/>
    <property type="match status" value="1"/>
</dbReference>
<keyword evidence="6" id="KW-0325">Glycoprotein</keyword>
<feature type="transmembrane region" description="Helical" evidence="7">
    <location>
        <begin position="642"/>
        <end position="663"/>
    </location>
</feature>
<dbReference type="AlphaFoldDB" id="A0A1J1I4U2"/>
<dbReference type="PANTHER" id="PTHR24416:SF611">
    <property type="entry name" value="TYROSINE-PROTEIN KINASE TRANSMEMBRANE RECEPTOR ROR"/>
    <property type="match status" value="1"/>
</dbReference>
<feature type="domain" description="Protein kinase" evidence="9">
    <location>
        <begin position="450"/>
        <end position="718"/>
    </location>
</feature>
<evidence type="ECO:0000256" key="6">
    <source>
        <dbReference type="ARBA" id="ARBA00023180"/>
    </source>
</evidence>
<dbReference type="InterPro" id="IPR001245">
    <property type="entry name" value="Ser-Thr/Tyr_kinase_cat_dom"/>
</dbReference>
<dbReference type="STRING" id="568069.A0A1J1I4U2"/>
<dbReference type="InterPro" id="IPR003961">
    <property type="entry name" value="FN3_dom"/>
</dbReference>
<dbReference type="GO" id="GO:0030154">
    <property type="term" value="P:cell differentiation"/>
    <property type="evidence" value="ECO:0007669"/>
    <property type="project" value="UniProtKB-ARBA"/>
</dbReference>
<dbReference type="GO" id="GO:0043235">
    <property type="term" value="C:receptor complex"/>
    <property type="evidence" value="ECO:0007669"/>
    <property type="project" value="TreeGrafter"/>
</dbReference>
<evidence type="ECO:0000313" key="12">
    <source>
        <dbReference type="Proteomes" id="UP000183832"/>
    </source>
</evidence>
<dbReference type="InterPro" id="IPR057598">
    <property type="entry name" value="Fn3_PTPRU"/>
</dbReference>
<dbReference type="Gene3D" id="3.30.200.20">
    <property type="entry name" value="Phosphorylase Kinase, domain 1"/>
    <property type="match status" value="1"/>
</dbReference>
<evidence type="ECO:0000259" key="10">
    <source>
        <dbReference type="PROSITE" id="PS50853"/>
    </source>
</evidence>
<evidence type="ECO:0000256" key="4">
    <source>
        <dbReference type="ARBA" id="ARBA00022989"/>
    </source>
</evidence>
<evidence type="ECO:0000313" key="11">
    <source>
        <dbReference type="EMBL" id="CRK94778.1"/>
    </source>
</evidence>
<reference evidence="11 12" key="1">
    <citation type="submission" date="2015-04" db="EMBL/GenBank/DDBJ databases">
        <authorList>
            <person name="Syromyatnikov M.Y."/>
            <person name="Popov V.N."/>
        </authorList>
    </citation>
    <scope>NUCLEOTIDE SEQUENCE [LARGE SCALE GENOMIC DNA]</scope>
</reference>
<sequence length="943" mass="108304">MLIKSSCLLLLATFITIANAIDKGVHVGCFKRSSHSISNNLRYVKNCFNYCAGQFYRFSVFSDETCSCENFLKESEQEGTNCSKKCLNEDEEVSCGGDETESIYETGSNAPGAVKNLKVQDTKEDKITIMFEPPERNGTELSGYEINAMVMKTYSNTPWAMRNQTWKAQKTVKKFDLSNLTPSTQYKIFIKSKNGDVDGGEDQIVASTNLAAPDPKPEPPKILEESDKKVKIEIKRAENNNGPVTKYLIAVHFVDNELIHDFDETLLNTFEKAQEDGINYYITGEIDPFREEVKTFVIGDGRQYGRYFNAPLPDRHIHVRAGVFSRLNNEEKSSFSDSSHDISHDAVFILPPEEKEAGDGLVTFLTIACIICGLILLGSVLFYGYIRVTRTNPRRRRFERHEMSLQGPILEVDNNGFIADVSGINFKDKLQEVLLSLDDDQKIIRKNLALDIDNILGIGSFGDVIRGQLNGNIPCQVHVVSADDMDPPIQMKFIRDLNSLLQFGFHKNMLNFMGICQTHDWFFVIFEDTPATLKQFLLTHRDDQNLSSRRLTNLGEDQALKLMFELSETMEYLQYNKIVHKNLNSYNVRVKRQNSVFSIKISTFGPTLYSINDDGTKSMVDEDRWFAPEVLRFQKYSHASDVYSLALIFWEICCVGGTIYGSLATSDLLVRIKKGIRPEKYPFISEDLYQLLLNCWELDPNERCDFNDIVGQMKHLQLSPQYYLNFSLDGPLPYHLPLLEAKVFQMSFLRFLSNDDNRSKIKLPTFDGNKSKYQTFMLTFDCIMDGWKMPAELRLMYLQFNCLKGLAQIVAGPYQKISEENYHLVRERLHECFNDPRWCVQESLQNIVDSKITNWKSEKIMQHKIELLNNHDTIIRNKATLENLLVMLHIKSLPQKIQEKFILKREDSRIMSTLEEYATFLTVELLNSADVKKITENRTKMTS</sequence>
<keyword evidence="4 7" id="KW-1133">Transmembrane helix</keyword>
<dbReference type="PROSITE" id="PS50011">
    <property type="entry name" value="PROTEIN_KINASE_DOM"/>
    <property type="match status" value="1"/>
</dbReference>
<dbReference type="CDD" id="cd00063">
    <property type="entry name" value="FN3"/>
    <property type="match status" value="1"/>
</dbReference>
<evidence type="ECO:0000259" key="9">
    <source>
        <dbReference type="PROSITE" id="PS50011"/>
    </source>
</evidence>
<dbReference type="SMART" id="SM00060">
    <property type="entry name" value="FN3"/>
    <property type="match status" value="1"/>
</dbReference>
<dbReference type="InterPro" id="IPR036116">
    <property type="entry name" value="FN3_sf"/>
</dbReference>
<dbReference type="GO" id="GO:0004714">
    <property type="term" value="F:transmembrane receptor protein tyrosine kinase activity"/>
    <property type="evidence" value="ECO:0007669"/>
    <property type="project" value="TreeGrafter"/>
</dbReference>
<evidence type="ECO:0000256" key="1">
    <source>
        <dbReference type="ARBA" id="ARBA00004479"/>
    </source>
</evidence>
<dbReference type="InterPro" id="IPR050122">
    <property type="entry name" value="RTK"/>
</dbReference>
<dbReference type="EMBL" id="CVRI01000040">
    <property type="protein sequence ID" value="CRK94778.1"/>
    <property type="molecule type" value="Genomic_DNA"/>
</dbReference>
<dbReference type="PROSITE" id="PS50853">
    <property type="entry name" value="FN3"/>
    <property type="match status" value="1"/>
</dbReference>
<evidence type="ECO:0000256" key="5">
    <source>
        <dbReference type="ARBA" id="ARBA00023136"/>
    </source>
</evidence>
<dbReference type="GO" id="GO:0005524">
    <property type="term" value="F:ATP binding"/>
    <property type="evidence" value="ECO:0007669"/>
    <property type="project" value="InterPro"/>
</dbReference>
<evidence type="ECO:0000256" key="2">
    <source>
        <dbReference type="ARBA" id="ARBA00022692"/>
    </source>
</evidence>
<dbReference type="PRINTS" id="PR00109">
    <property type="entry name" value="TYRKINASE"/>
</dbReference>
<comment type="subcellular location">
    <subcellularLocation>
        <location evidence="1">Membrane</location>
        <topology evidence="1">Single-pass type I membrane protein</topology>
    </subcellularLocation>
</comment>
<gene>
    <name evidence="11" type="ORF">CLUMA_CG008272</name>
</gene>
<accession>A0A1J1I4U2</accession>
<dbReference type="GO" id="GO:0007169">
    <property type="term" value="P:cell surface receptor protein tyrosine kinase signaling pathway"/>
    <property type="evidence" value="ECO:0007669"/>
    <property type="project" value="TreeGrafter"/>
</dbReference>
<evidence type="ECO:0000256" key="7">
    <source>
        <dbReference type="SAM" id="Phobius"/>
    </source>
</evidence>
<dbReference type="OrthoDB" id="9943809at2759"/>
<dbReference type="InterPro" id="IPR005312">
    <property type="entry name" value="DUF1759"/>
</dbReference>